<keyword evidence="5" id="KW-1185">Reference proteome</keyword>
<dbReference type="RefSeq" id="WP_344087535.1">
    <property type="nucleotide sequence ID" value="NZ_BAAAHB010000010.1"/>
</dbReference>
<dbReference type="Proteomes" id="UP001499895">
    <property type="component" value="Unassembled WGS sequence"/>
</dbReference>
<keyword evidence="1" id="KW-0596">Phosphopantetheine</keyword>
<proteinExistence type="predicted"/>
<dbReference type="EMBL" id="BAAAHB010000010">
    <property type="protein sequence ID" value="GAA0453016.1"/>
    <property type="molecule type" value="Genomic_DNA"/>
</dbReference>
<evidence type="ECO:0000313" key="5">
    <source>
        <dbReference type="Proteomes" id="UP001499895"/>
    </source>
</evidence>
<dbReference type="Gene3D" id="3.40.50.12780">
    <property type="entry name" value="N-terminal domain of ligase-like"/>
    <property type="match status" value="1"/>
</dbReference>
<dbReference type="InterPro" id="IPR025110">
    <property type="entry name" value="AMP-bd_C"/>
</dbReference>
<dbReference type="InterPro" id="IPR009081">
    <property type="entry name" value="PP-bd_ACP"/>
</dbReference>
<organism evidence="4 5">
    <name type="scientific">Streptomyces stramineus</name>
    <dbReference type="NCBI Taxonomy" id="173861"/>
    <lineage>
        <taxon>Bacteria</taxon>
        <taxon>Bacillati</taxon>
        <taxon>Actinomycetota</taxon>
        <taxon>Actinomycetes</taxon>
        <taxon>Kitasatosporales</taxon>
        <taxon>Streptomycetaceae</taxon>
        <taxon>Streptomyces</taxon>
    </lineage>
</organism>
<dbReference type="SUPFAM" id="SSF56801">
    <property type="entry name" value="Acetyl-CoA synthetase-like"/>
    <property type="match status" value="1"/>
</dbReference>
<feature type="domain" description="Carrier" evidence="3">
    <location>
        <begin position="530"/>
        <end position="605"/>
    </location>
</feature>
<evidence type="ECO:0000256" key="2">
    <source>
        <dbReference type="ARBA" id="ARBA00022553"/>
    </source>
</evidence>
<dbReference type="Gene3D" id="1.10.1200.10">
    <property type="entry name" value="ACP-like"/>
    <property type="match status" value="1"/>
</dbReference>
<accession>A0ABP3JGN6</accession>
<dbReference type="Pfam" id="PF13193">
    <property type="entry name" value="AMP-binding_C"/>
    <property type="match status" value="1"/>
</dbReference>
<dbReference type="PANTHER" id="PTHR45527">
    <property type="entry name" value="NONRIBOSOMAL PEPTIDE SYNTHETASE"/>
    <property type="match status" value="1"/>
</dbReference>
<dbReference type="NCBIfam" id="TIGR01733">
    <property type="entry name" value="AA-adenyl-dom"/>
    <property type="match status" value="1"/>
</dbReference>
<dbReference type="PANTHER" id="PTHR45527:SF1">
    <property type="entry name" value="FATTY ACID SYNTHASE"/>
    <property type="match status" value="1"/>
</dbReference>
<comment type="caution">
    <text evidence="4">The sequence shown here is derived from an EMBL/GenBank/DDBJ whole genome shotgun (WGS) entry which is preliminary data.</text>
</comment>
<dbReference type="InterPro" id="IPR045851">
    <property type="entry name" value="AMP-bd_C_sf"/>
</dbReference>
<name>A0ABP3JGN6_9ACTN</name>
<protein>
    <recommendedName>
        <fullName evidence="3">Carrier domain-containing protein</fullName>
    </recommendedName>
</protein>
<dbReference type="InterPro" id="IPR042099">
    <property type="entry name" value="ANL_N_sf"/>
</dbReference>
<sequence length="612" mass="63831">MTTALNEARPPAPDGTDTLSVAYGRTGSPAWDVLARYDHWVRHTPDAPAVEDAGTTFTYAELDALAARFARTLGERVRPGDLVGVCLDRSAALVATAIALARLGAVYLPLGPRPGDRRLAAVTEGLGVACLVGAPGALPAAYRAADHVALPAADTVAAFAGEAGPGRADACYAVLTSGSTGTPKAVAVGAAALGARVRWYHERTRSAPGDRHSLSIGVSFDPHVLELWAGLCTGGILSVPPEEARWEPAALTDWWREAGVTVAILPTPLAELVLERPWPELPRLRHLSVGGDRLRRWPGPDVTARVDNAYGPAEATVITTAHLLAPAGERSDTAPPIGLPVDDTVVCVADEAGRVVPRGEPGELLIGGPGLAAGYLDEELTARRFVTPPPGVTGTDRVYRSGDRVLMRADGVLEFLGRLDDQVKVSGVRVEPAEVEAALEHDPRVRRAVVAVRTGADGAAALAAFVQPVPGRPAPPVPELLNTARDWLPAQAVPAVVRYVDAFPLDANGKVDRAALVAAEDRRPAGGPPAGGSPTEELVLRLCRALLDNPGLGPADNFADSGGTSLAAARLLAALEEECGVRLRAPELLRQPDLRRLAALVESRTATAKGSA</sequence>
<dbReference type="Pfam" id="PF00550">
    <property type="entry name" value="PP-binding"/>
    <property type="match status" value="1"/>
</dbReference>
<reference evidence="5" key="1">
    <citation type="journal article" date="2019" name="Int. J. Syst. Evol. Microbiol.">
        <title>The Global Catalogue of Microorganisms (GCM) 10K type strain sequencing project: providing services to taxonomists for standard genome sequencing and annotation.</title>
        <authorList>
            <consortium name="The Broad Institute Genomics Platform"/>
            <consortium name="The Broad Institute Genome Sequencing Center for Infectious Disease"/>
            <person name="Wu L."/>
            <person name="Ma J."/>
        </authorList>
    </citation>
    <scope>NUCLEOTIDE SEQUENCE [LARGE SCALE GENOMIC DNA]</scope>
    <source>
        <strain evidence="5">JCM 10649</strain>
    </source>
</reference>
<evidence type="ECO:0000313" key="4">
    <source>
        <dbReference type="EMBL" id="GAA0453016.1"/>
    </source>
</evidence>
<dbReference type="PROSITE" id="PS50075">
    <property type="entry name" value="CARRIER"/>
    <property type="match status" value="1"/>
</dbReference>
<dbReference type="SUPFAM" id="SSF47336">
    <property type="entry name" value="ACP-like"/>
    <property type="match status" value="1"/>
</dbReference>
<dbReference type="InterPro" id="IPR000873">
    <property type="entry name" value="AMP-dep_synth/lig_dom"/>
</dbReference>
<dbReference type="Gene3D" id="3.30.300.30">
    <property type="match status" value="1"/>
</dbReference>
<evidence type="ECO:0000256" key="1">
    <source>
        <dbReference type="ARBA" id="ARBA00022450"/>
    </source>
</evidence>
<dbReference type="SMART" id="SM00823">
    <property type="entry name" value="PKS_PP"/>
    <property type="match status" value="1"/>
</dbReference>
<gene>
    <name evidence="4" type="ORF">GCM10009544_14760</name>
</gene>
<keyword evidence="2" id="KW-0597">Phosphoprotein</keyword>
<dbReference type="Pfam" id="PF00501">
    <property type="entry name" value="AMP-binding"/>
    <property type="match status" value="1"/>
</dbReference>
<dbReference type="InterPro" id="IPR036736">
    <property type="entry name" value="ACP-like_sf"/>
</dbReference>
<dbReference type="InterPro" id="IPR010071">
    <property type="entry name" value="AA_adenyl_dom"/>
</dbReference>
<evidence type="ECO:0000259" key="3">
    <source>
        <dbReference type="PROSITE" id="PS50075"/>
    </source>
</evidence>
<dbReference type="InterPro" id="IPR020806">
    <property type="entry name" value="PKS_PP-bd"/>
</dbReference>